<evidence type="ECO:0000256" key="2">
    <source>
        <dbReference type="ARBA" id="ARBA00007738"/>
    </source>
</evidence>
<evidence type="ECO:0000256" key="6">
    <source>
        <dbReference type="ARBA" id="ARBA00022853"/>
    </source>
</evidence>
<feature type="compositionally biased region" description="Basic and acidic residues" evidence="11">
    <location>
        <begin position="128"/>
        <end position="140"/>
    </location>
</feature>
<feature type="compositionally biased region" description="Polar residues" evidence="11">
    <location>
        <begin position="89"/>
        <end position="104"/>
    </location>
</feature>
<dbReference type="SUPFAM" id="SSF52768">
    <property type="entry name" value="Arginase/deacetylase"/>
    <property type="match status" value="1"/>
</dbReference>
<dbReference type="Gene3D" id="3.40.800.20">
    <property type="entry name" value="Histone deacetylase domain"/>
    <property type="match status" value="1"/>
</dbReference>
<dbReference type="EC" id="3.5.1.98" evidence="3"/>
<feature type="region of interest" description="Disordered" evidence="11">
    <location>
        <begin position="1"/>
        <end position="195"/>
    </location>
</feature>
<evidence type="ECO:0000256" key="3">
    <source>
        <dbReference type="ARBA" id="ARBA00012111"/>
    </source>
</evidence>
<sequence>MAVSDEDGVDVETHVSISVQDFDAPDDLLQRKVHAQQSIGHGEAPPIDMGSFNNHDSMRRDSISPKRKRPLEERSASAPLKRHADGEQDTPSPRSRSVEAQRSSDTTKRTAEAHLDATNRTEYLAEDSDQRYPEYDDRSDSQTSATVQSKPRKVFVTPRPQSHMSSSSTGNVTSNGYPSLHTESRSNALEEDGSESPATCFVYDVRMTYHAPLPDEKESATIEANETSILATLTEAPAHHETHSHSHHHHHHHHHQQQHHTELEPNHEQDLNQTQVANDESPSSSPDLDFVPEDDLSDDGSSVSSASSAASVASSHSSDSDANHPESPFRTFCIWKAMKDAGVLDRCQRIESREVTDDEVHSVHTEEHWRTVQRIPTLDPNQLFKLGRSYNSIYLNPYSYYCSRLSCGSTIDLCSAIATKRFRNGFAIVRPPGHHAESDEAMGFCILNNVAVAVSHITKKRLGGVQKVLILDWDVHHGNGTQRIFISDPNVLYISLHRYENAQFYPQQREGGADYVGKDAGVGKTVNIPWPRGGMGDGDYIHAFQRVVMPIAYEFDPDLVVISAGFDAAAGDPLGGCFVTPAGYAHMTHMLMALAGGKVAIVLEGGYNLHAISTSALACMRVLLGDPLPRFPHPLLPSRSASETVLDVMKIQSRYWACFGGRRAYLA</sequence>
<feature type="compositionally biased region" description="Acidic residues" evidence="11">
    <location>
        <begin position="1"/>
        <end position="10"/>
    </location>
</feature>
<keyword evidence="5" id="KW-0378">Hydrolase</keyword>
<keyword evidence="7" id="KW-0805">Transcription regulation</keyword>
<feature type="compositionally biased region" description="Basic residues" evidence="11">
    <location>
        <begin position="245"/>
        <end position="258"/>
    </location>
</feature>
<evidence type="ECO:0000256" key="1">
    <source>
        <dbReference type="ARBA" id="ARBA00004123"/>
    </source>
</evidence>
<keyword evidence="14" id="KW-1185">Reference proteome</keyword>
<evidence type="ECO:0000256" key="10">
    <source>
        <dbReference type="ARBA" id="ARBA00048287"/>
    </source>
</evidence>
<feature type="compositionally biased region" description="Low complexity" evidence="11">
    <location>
        <begin position="165"/>
        <end position="176"/>
    </location>
</feature>
<gene>
    <name evidence="13" type="ORF">BZG36_05129</name>
</gene>
<feature type="compositionally biased region" description="Polar residues" evidence="11">
    <location>
        <begin position="271"/>
        <end position="286"/>
    </location>
</feature>
<comment type="catalytic activity">
    <reaction evidence="10">
        <text>N(6)-acetyl-L-lysyl-[histone] + H2O = L-lysyl-[histone] + acetate</text>
        <dbReference type="Rhea" id="RHEA:58196"/>
        <dbReference type="Rhea" id="RHEA-COMP:9845"/>
        <dbReference type="Rhea" id="RHEA-COMP:11338"/>
        <dbReference type="ChEBI" id="CHEBI:15377"/>
        <dbReference type="ChEBI" id="CHEBI:29969"/>
        <dbReference type="ChEBI" id="CHEBI:30089"/>
        <dbReference type="ChEBI" id="CHEBI:61930"/>
        <dbReference type="EC" id="3.5.1.98"/>
    </reaction>
</comment>
<dbReference type="Pfam" id="PF00850">
    <property type="entry name" value="Hist_deacetyl"/>
    <property type="match status" value="1"/>
</dbReference>
<dbReference type="GO" id="GO:0040029">
    <property type="term" value="P:epigenetic regulation of gene expression"/>
    <property type="evidence" value="ECO:0007669"/>
    <property type="project" value="TreeGrafter"/>
</dbReference>
<feature type="compositionally biased region" description="Low complexity" evidence="11">
    <location>
        <begin position="299"/>
        <end position="317"/>
    </location>
</feature>
<dbReference type="PRINTS" id="PR01270">
    <property type="entry name" value="HDASUPER"/>
</dbReference>
<dbReference type="PANTHER" id="PTHR10625">
    <property type="entry name" value="HISTONE DEACETYLASE HDAC1-RELATED"/>
    <property type="match status" value="1"/>
</dbReference>
<dbReference type="PANTHER" id="PTHR10625:SF5">
    <property type="entry name" value="HISTONE DEACETYLASE"/>
    <property type="match status" value="1"/>
</dbReference>
<reference evidence="13 14" key="1">
    <citation type="journal article" date="2017" name="Mycologia">
        <title>Bifiguratus adelaidae, gen. et sp. nov., a new member of Mucoromycotina in endophytic and soil-dwelling habitats.</title>
        <authorList>
            <person name="Torres-Cruz T.J."/>
            <person name="Billingsley Tobias T.L."/>
            <person name="Almatruk M."/>
            <person name="Hesse C."/>
            <person name="Kuske C.R."/>
            <person name="Desiro A."/>
            <person name="Benucci G.M."/>
            <person name="Bonito G."/>
            <person name="Stajich J.E."/>
            <person name="Dunlap C."/>
            <person name="Arnold A.E."/>
            <person name="Porras-Alfaro A."/>
        </authorList>
    </citation>
    <scope>NUCLEOTIDE SEQUENCE [LARGE SCALE GENOMIC DNA]</scope>
    <source>
        <strain evidence="13 14">AZ0501</strain>
    </source>
</reference>
<dbReference type="OrthoDB" id="424012at2759"/>
<dbReference type="InterPro" id="IPR023801">
    <property type="entry name" value="His_deacetylse_dom"/>
</dbReference>
<evidence type="ECO:0000256" key="5">
    <source>
        <dbReference type="ARBA" id="ARBA00022801"/>
    </source>
</evidence>
<dbReference type="FunFam" id="3.40.800.20:FF:000005">
    <property type="entry name" value="histone deacetylase 6"/>
    <property type="match status" value="1"/>
</dbReference>
<dbReference type="GO" id="GO:0000118">
    <property type="term" value="C:histone deacetylase complex"/>
    <property type="evidence" value="ECO:0007669"/>
    <property type="project" value="TreeGrafter"/>
</dbReference>
<dbReference type="InterPro" id="IPR000286">
    <property type="entry name" value="HDACs"/>
</dbReference>
<evidence type="ECO:0000256" key="7">
    <source>
        <dbReference type="ARBA" id="ARBA00023015"/>
    </source>
</evidence>
<keyword evidence="6" id="KW-0156">Chromatin regulator</keyword>
<dbReference type="GO" id="GO:0141221">
    <property type="term" value="F:histone deacetylase activity, hydrolytic mechanism"/>
    <property type="evidence" value="ECO:0007669"/>
    <property type="project" value="UniProtKB-EC"/>
</dbReference>
<dbReference type="EMBL" id="MVBO01000210">
    <property type="protein sequence ID" value="OZJ01962.1"/>
    <property type="molecule type" value="Genomic_DNA"/>
</dbReference>
<name>A0A261XUE0_9FUNG</name>
<evidence type="ECO:0000256" key="9">
    <source>
        <dbReference type="ARBA" id="ARBA00023242"/>
    </source>
</evidence>
<proteinExistence type="inferred from homology"/>
<evidence type="ECO:0000259" key="12">
    <source>
        <dbReference type="Pfam" id="PF00850"/>
    </source>
</evidence>
<feature type="compositionally biased region" description="Basic and acidic residues" evidence="11">
    <location>
        <begin position="105"/>
        <end position="119"/>
    </location>
</feature>
<comment type="caution">
    <text evidence="13">The sequence shown here is derived from an EMBL/GenBank/DDBJ whole genome shotgun (WGS) entry which is preliminary data.</text>
</comment>
<comment type="subcellular location">
    <subcellularLocation>
        <location evidence="1">Nucleus</location>
    </subcellularLocation>
</comment>
<comment type="similarity">
    <text evidence="2">Belongs to the histone deacetylase family. HD type 2 subfamily.</text>
</comment>
<evidence type="ECO:0000313" key="14">
    <source>
        <dbReference type="Proteomes" id="UP000242875"/>
    </source>
</evidence>
<feature type="compositionally biased region" description="Basic and acidic residues" evidence="11">
    <location>
        <begin position="56"/>
        <end position="75"/>
    </location>
</feature>
<keyword evidence="4" id="KW-0678">Repressor</keyword>
<protein>
    <recommendedName>
        <fullName evidence="3">histone deacetylase</fullName>
        <ecNumber evidence="3">3.5.1.98</ecNumber>
    </recommendedName>
</protein>
<dbReference type="InterPro" id="IPR023696">
    <property type="entry name" value="Ureohydrolase_dom_sf"/>
</dbReference>
<accession>A0A261XUE0</accession>
<feature type="region of interest" description="Disordered" evidence="11">
    <location>
        <begin position="238"/>
        <end position="326"/>
    </location>
</feature>
<evidence type="ECO:0000256" key="8">
    <source>
        <dbReference type="ARBA" id="ARBA00023163"/>
    </source>
</evidence>
<keyword evidence="9" id="KW-0539">Nucleus</keyword>
<dbReference type="AlphaFoldDB" id="A0A261XUE0"/>
<feature type="compositionally biased region" description="Basic and acidic residues" evidence="11">
    <location>
        <begin position="259"/>
        <end position="270"/>
    </location>
</feature>
<dbReference type="Proteomes" id="UP000242875">
    <property type="component" value="Unassembled WGS sequence"/>
</dbReference>
<evidence type="ECO:0000256" key="11">
    <source>
        <dbReference type="SAM" id="MobiDB-lite"/>
    </source>
</evidence>
<evidence type="ECO:0000256" key="4">
    <source>
        <dbReference type="ARBA" id="ARBA00022491"/>
    </source>
</evidence>
<dbReference type="InterPro" id="IPR037138">
    <property type="entry name" value="His_deacetylse_dom_sf"/>
</dbReference>
<evidence type="ECO:0000313" key="13">
    <source>
        <dbReference type="EMBL" id="OZJ01962.1"/>
    </source>
</evidence>
<keyword evidence="8" id="KW-0804">Transcription</keyword>
<organism evidence="13 14">
    <name type="scientific">Bifiguratus adelaidae</name>
    <dbReference type="NCBI Taxonomy" id="1938954"/>
    <lineage>
        <taxon>Eukaryota</taxon>
        <taxon>Fungi</taxon>
        <taxon>Fungi incertae sedis</taxon>
        <taxon>Mucoromycota</taxon>
        <taxon>Mucoromycotina</taxon>
        <taxon>Endogonomycetes</taxon>
        <taxon>Endogonales</taxon>
        <taxon>Endogonales incertae sedis</taxon>
        <taxon>Bifiguratus</taxon>
    </lineage>
</organism>
<feature type="domain" description="Histone deacetylase" evidence="12">
    <location>
        <begin position="324"/>
        <end position="622"/>
    </location>
</feature>